<evidence type="ECO:0000256" key="1">
    <source>
        <dbReference type="SAM" id="SignalP"/>
    </source>
</evidence>
<feature type="domain" description="Kazal-like" evidence="2">
    <location>
        <begin position="103"/>
        <end position="164"/>
    </location>
</feature>
<organism evidence="3 4">
    <name type="scientific">Chilo suppressalis</name>
    <name type="common">Asiatic rice borer moth</name>
    <dbReference type="NCBI Taxonomy" id="168631"/>
    <lineage>
        <taxon>Eukaryota</taxon>
        <taxon>Metazoa</taxon>
        <taxon>Ecdysozoa</taxon>
        <taxon>Arthropoda</taxon>
        <taxon>Hexapoda</taxon>
        <taxon>Insecta</taxon>
        <taxon>Pterygota</taxon>
        <taxon>Neoptera</taxon>
        <taxon>Endopterygota</taxon>
        <taxon>Lepidoptera</taxon>
        <taxon>Glossata</taxon>
        <taxon>Ditrysia</taxon>
        <taxon>Pyraloidea</taxon>
        <taxon>Crambidae</taxon>
        <taxon>Crambinae</taxon>
        <taxon>Chilo</taxon>
    </lineage>
</organism>
<dbReference type="SMART" id="SM00280">
    <property type="entry name" value="KAZAL"/>
    <property type="match status" value="4"/>
</dbReference>
<feature type="chain" id="PRO_5045273625" description="Kazal-like domain-containing protein" evidence="1">
    <location>
        <begin position="18"/>
        <end position="222"/>
    </location>
</feature>
<gene>
    <name evidence="3" type="ORF">CHILSU_LOCUS4233</name>
</gene>
<feature type="domain" description="Kazal-like" evidence="2">
    <location>
        <begin position="172"/>
        <end position="216"/>
    </location>
</feature>
<dbReference type="PANTHER" id="PTHR21131">
    <property type="entry name" value="SERINE-TYPE ENDOPEPTIDASE INHIBITOR"/>
    <property type="match status" value="1"/>
</dbReference>
<feature type="domain" description="Kazal-like" evidence="2">
    <location>
        <begin position="68"/>
        <end position="100"/>
    </location>
</feature>
<dbReference type="PANTHER" id="PTHR21131:SF0">
    <property type="entry name" value="GEO10195P1-RELATED"/>
    <property type="match status" value="1"/>
</dbReference>
<protein>
    <recommendedName>
        <fullName evidence="2">Kazal-like domain-containing protein</fullName>
    </recommendedName>
</protein>
<dbReference type="InterPro" id="IPR036058">
    <property type="entry name" value="Kazal_dom_sf"/>
</dbReference>
<feature type="domain" description="Kazal-like" evidence="2">
    <location>
        <begin position="17"/>
        <end position="67"/>
    </location>
</feature>
<evidence type="ECO:0000259" key="2">
    <source>
        <dbReference type="PROSITE" id="PS51465"/>
    </source>
</evidence>
<feature type="signal peptide" evidence="1">
    <location>
        <begin position="1"/>
        <end position="17"/>
    </location>
</feature>
<accession>A0ABN8AXI8</accession>
<evidence type="ECO:0000313" key="3">
    <source>
        <dbReference type="EMBL" id="CAH0401021.1"/>
    </source>
</evidence>
<evidence type="ECO:0000313" key="4">
    <source>
        <dbReference type="Proteomes" id="UP001153292"/>
    </source>
</evidence>
<dbReference type="Pfam" id="PF07648">
    <property type="entry name" value="Kazal_2"/>
    <property type="match status" value="1"/>
</dbReference>
<sequence length="222" mass="23954">MISRFGIFLLAVAFAQGKSLSSCVCTRELRPVCGTDGQTYSNPCMLGCANSLAKSEIEIASKGPCEKENQSVCICTMEYNPVCGLDGNTYSNPCEARCNKIEIAAYGECSDKVKVVEIPSCTCTKEKKPVCGTDGATYSNDCELNCSTQFNSRLGIAHQGPCQHLEPEPRKENTEASCACTRDLTPVCSTDGVTYNNECLLRCAGKEKFKQAACEEVTVVDN</sequence>
<reference evidence="3" key="1">
    <citation type="submission" date="2021-12" db="EMBL/GenBank/DDBJ databases">
        <authorList>
            <person name="King R."/>
        </authorList>
    </citation>
    <scope>NUCLEOTIDE SEQUENCE</scope>
</reference>
<dbReference type="InterPro" id="IPR002350">
    <property type="entry name" value="Kazal_dom"/>
</dbReference>
<dbReference type="Gene3D" id="3.30.60.30">
    <property type="match status" value="4"/>
</dbReference>
<dbReference type="CDD" id="cd00104">
    <property type="entry name" value="KAZAL_FS"/>
    <property type="match status" value="4"/>
</dbReference>
<proteinExistence type="predicted"/>
<dbReference type="Proteomes" id="UP001153292">
    <property type="component" value="Chromosome 18"/>
</dbReference>
<dbReference type="EMBL" id="OU963911">
    <property type="protein sequence ID" value="CAH0401021.1"/>
    <property type="molecule type" value="Genomic_DNA"/>
</dbReference>
<dbReference type="Pfam" id="PF00050">
    <property type="entry name" value="Kazal_1"/>
    <property type="match status" value="3"/>
</dbReference>
<dbReference type="SUPFAM" id="SSF100895">
    <property type="entry name" value="Kazal-type serine protease inhibitors"/>
    <property type="match status" value="4"/>
</dbReference>
<keyword evidence="4" id="KW-1185">Reference proteome</keyword>
<name>A0ABN8AXI8_CHISP</name>
<dbReference type="PROSITE" id="PS51465">
    <property type="entry name" value="KAZAL_2"/>
    <property type="match status" value="4"/>
</dbReference>
<dbReference type="InterPro" id="IPR053265">
    <property type="entry name" value="Serpin"/>
</dbReference>
<keyword evidence="1" id="KW-0732">Signal</keyword>
<dbReference type="PROSITE" id="PS00282">
    <property type="entry name" value="KAZAL_1"/>
    <property type="match status" value="3"/>
</dbReference>